<evidence type="ECO:0000313" key="3">
    <source>
        <dbReference type="Proteomes" id="UP000243207"/>
    </source>
</evidence>
<dbReference type="RefSeq" id="WP_093392300.1">
    <property type="nucleotide sequence ID" value="NZ_LT629736.1"/>
</dbReference>
<dbReference type="InterPro" id="IPR007332">
    <property type="entry name" value="DUF411"/>
</dbReference>
<dbReference type="AlphaFoldDB" id="A0A1H1QSW7"/>
<dbReference type="OrthoDB" id="14727at2"/>
<organism evidence="2 3">
    <name type="scientific">Halopseudomonas xinjiangensis</name>
    <dbReference type="NCBI Taxonomy" id="487184"/>
    <lineage>
        <taxon>Bacteria</taxon>
        <taxon>Pseudomonadati</taxon>
        <taxon>Pseudomonadota</taxon>
        <taxon>Gammaproteobacteria</taxon>
        <taxon>Pseudomonadales</taxon>
        <taxon>Pseudomonadaceae</taxon>
        <taxon>Halopseudomonas</taxon>
    </lineage>
</organism>
<proteinExistence type="predicted"/>
<evidence type="ECO:0000313" key="2">
    <source>
        <dbReference type="EMBL" id="SDS26592.1"/>
    </source>
</evidence>
<feature type="signal peptide" evidence="1">
    <location>
        <begin position="1"/>
        <end position="17"/>
    </location>
</feature>
<dbReference type="Proteomes" id="UP000243207">
    <property type="component" value="Chromosome I"/>
</dbReference>
<dbReference type="STRING" id="487184.SAMN05216421_1207"/>
<keyword evidence="3" id="KW-1185">Reference proteome</keyword>
<feature type="chain" id="PRO_5009258038" evidence="1">
    <location>
        <begin position="18"/>
        <end position="149"/>
    </location>
</feature>
<keyword evidence="1" id="KW-0732">Signal</keyword>
<name>A0A1H1QSW7_9GAMM</name>
<evidence type="ECO:0000256" key="1">
    <source>
        <dbReference type="SAM" id="SignalP"/>
    </source>
</evidence>
<dbReference type="Pfam" id="PF04214">
    <property type="entry name" value="DUF411"/>
    <property type="match status" value="1"/>
</dbReference>
<gene>
    <name evidence="2" type="ORF">SAMN05216421_1207</name>
</gene>
<dbReference type="EMBL" id="LT629736">
    <property type="protein sequence ID" value="SDS26592.1"/>
    <property type="molecule type" value="Genomic_DNA"/>
</dbReference>
<protein>
    <submittedName>
        <fullName evidence="2">Uncharacterized conserved protein</fullName>
    </submittedName>
</protein>
<accession>A0A1H1QSW7</accession>
<reference evidence="3" key="1">
    <citation type="submission" date="2016-10" db="EMBL/GenBank/DDBJ databases">
        <authorList>
            <person name="Varghese N."/>
            <person name="Submissions S."/>
        </authorList>
    </citation>
    <scope>NUCLEOTIDE SEQUENCE [LARGE SCALE GENOMIC DNA]</scope>
    <source>
        <strain evidence="3">NRRL B-51270</strain>
    </source>
</reference>
<sequence length="149" mass="15845">MKKLLASLLLLASTAHAAESMHIDVYRDPNCGCCKAWIAHLTDSGFIVTDHVTSDMIELKQKLRVPTDLASCHTGVVMGRFVEGHVPASDVRRLAGLPDVAGIAVPGMPIGSPGMEMGSRQDPYTVVAVGSDGKRAELARYPQANHATP</sequence>